<dbReference type="Gene3D" id="3.40.50.300">
    <property type="entry name" value="P-loop containing nucleotide triphosphate hydrolases"/>
    <property type="match status" value="1"/>
</dbReference>
<dbReference type="AlphaFoldDB" id="Q52T94"/>
<dbReference type="GO" id="GO:0005524">
    <property type="term" value="F:ATP binding"/>
    <property type="evidence" value="ECO:0007669"/>
    <property type="project" value="UniProtKB-KW"/>
</dbReference>
<evidence type="ECO:0000259" key="4">
    <source>
        <dbReference type="SMART" id="SM00382"/>
    </source>
</evidence>
<dbReference type="PANTHER" id="PTHR48103">
    <property type="entry name" value="MIDASIN-RELATED"/>
    <property type="match status" value="1"/>
</dbReference>
<dbReference type="InterPro" id="IPR027417">
    <property type="entry name" value="P-loop_NTPase"/>
</dbReference>
<dbReference type="Pfam" id="PF08406">
    <property type="entry name" value="CbbQ_C"/>
    <property type="match status" value="1"/>
</dbReference>
<proteinExistence type="inferred from homology"/>
<evidence type="ECO:0000256" key="1">
    <source>
        <dbReference type="ARBA" id="ARBA00009417"/>
    </source>
</evidence>
<accession>Q52T94</accession>
<comment type="similarity">
    <text evidence="1">Belongs to the CbbQ/NirQ/NorQ/GpvN family.</text>
</comment>
<dbReference type="GO" id="GO:0016887">
    <property type="term" value="F:ATP hydrolysis activity"/>
    <property type="evidence" value="ECO:0007669"/>
    <property type="project" value="InterPro"/>
</dbReference>
<dbReference type="SUPFAM" id="SSF52540">
    <property type="entry name" value="P-loop containing nucleoside triphosphate hydrolases"/>
    <property type="match status" value="1"/>
</dbReference>
<dbReference type="EMBL" id="AY961482">
    <property type="protein sequence ID" value="AAX89414.1"/>
    <property type="molecule type" value="Genomic_DNA"/>
</dbReference>
<evidence type="ECO:0000313" key="5">
    <source>
        <dbReference type="EMBL" id="AAX89414.1"/>
    </source>
</evidence>
<organism evidence="5">
    <name type="scientific">Vibrio cholerae non-O1/non-O139</name>
    <dbReference type="NCBI Taxonomy" id="156539"/>
    <lineage>
        <taxon>Bacteria</taxon>
        <taxon>Pseudomonadati</taxon>
        <taxon>Pseudomonadota</taxon>
        <taxon>Gammaproteobacteria</taxon>
        <taxon>Vibrionales</taxon>
        <taxon>Vibrionaceae</taxon>
        <taxon>Vibrio</taxon>
    </lineage>
</organism>
<dbReference type="CDD" id="cd00009">
    <property type="entry name" value="AAA"/>
    <property type="match status" value="1"/>
</dbReference>
<dbReference type="PANTHER" id="PTHR48103:SF2">
    <property type="entry name" value="MIDASIN"/>
    <property type="match status" value="1"/>
</dbReference>
<protein>
    <recommendedName>
        <fullName evidence="4">AAA+ ATPase domain-containing protein</fullName>
    </recommendedName>
</protein>
<keyword evidence="2" id="KW-0547">Nucleotide-binding</keyword>
<sequence length="320" mass="34922">MTTLTLTPQSYPMDVFGFPGTNVTVEGFAPSGHPKYCRPKKKTTSFVGKTLRDIRGVFGLAHLGDGLMITGPTGCGKTSAVEQVLARLNYPAQSYTCGGSTEYMDLVGQYTLVNGNTVWMDGVLTTAMREGHVLILNEIDLVDPAELANLNAILEGAPLVITQLNGEIVRPHPAFRLIATSNSNGSGGDGNYMGVNRLNMAFMDRFVVIKEDYASEDTEMAVLEKLAPNIPKVLRKKMIELANKVRAIFKGEQGDSEASITFSTRTVIRWAILTQRFQGANNALSYALDRALLNRCSEEEERETIQTLAVALFGADFNNN</sequence>
<dbReference type="InterPro" id="IPR013615">
    <property type="entry name" value="CbbQ_C"/>
</dbReference>
<name>Q52T94_VIBCL</name>
<dbReference type="InterPro" id="IPR003593">
    <property type="entry name" value="AAA+_ATPase"/>
</dbReference>
<keyword evidence="5" id="KW-0614">Plasmid</keyword>
<dbReference type="Pfam" id="PF07728">
    <property type="entry name" value="AAA_5"/>
    <property type="match status" value="1"/>
</dbReference>
<dbReference type="SMART" id="SM00382">
    <property type="entry name" value="AAA"/>
    <property type="match status" value="1"/>
</dbReference>
<feature type="domain" description="AAA+ ATPase" evidence="4">
    <location>
        <begin position="63"/>
        <end position="212"/>
    </location>
</feature>
<geneLocation type="plasmid" evidence="5">
    <name>pKA1</name>
</geneLocation>
<keyword evidence="3" id="KW-0067">ATP-binding</keyword>
<evidence type="ECO:0000256" key="2">
    <source>
        <dbReference type="ARBA" id="ARBA00022741"/>
    </source>
</evidence>
<dbReference type="InterPro" id="IPR011704">
    <property type="entry name" value="ATPase_dyneun-rel_AAA"/>
</dbReference>
<dbReference type="GO" id="GO:0000027">
    <property type="term" value="P:ribosomal large subunit assembly"/>
    <property type="evidence" value="ECO:0007669"/>
    <property type="project" value="TreeGrafter"/>
</dbReference>
<reference evidence="5" key="1">
    <citation type="submission" date="2005-03" db="EMBL/GenBank/DDBJ databases">
        <authorList>
            <person name="Kaundal A."/>
            <person name="Ghosh A."/>
        </authorList>
    </citation>
    <scope>NUCLEOTIDE SEQUENCE</scope>
    <source>
        <strain evidence="5">PL107b</strain>
        <plasmid evidence="5">pKA1</plasmid>
    </source>
</reference>
<evidence type="ECO:0000256" key="3">
    <source>
        <dbReference type="ARBA" id="ARBA00022840"/>
    </source>
</evidence>
<dbReference type="GO" id="GO:0030687">
    <property type="term" value="C:preribosome, large subunit precursor"/>
    <property type="evidence" value="ECO:0007669"/>
    <property type="project" value="TreeGrafter"/>
</dbReference>